<protein>
    <submittedName>
        <fullName evidence="1">Uncharacterized protein</fullName>
    </submittedName>
</protein>
<name>A0ACC0IT29_9ERIC</name>
<evidence type="ECO:0000313" key="2">
    <source>
        <dbReference type="Proteomes" id="UP001060215"/>
    </source>
</evidence>
<dbReference type="EMBL" id="CM045760">
    <property type="protein sequence ID" value="KAI8028258.1"/>
    <property type="molecule type" value="Genomic_DNA"/>
</dbReference>
<accession>A0ACC0IT29</accession>
<comment type="caution">
    <text evidence="1">The sequence shown here is derived from an EMBL/GenBank/DDBJ whole genome shotgun (WGS) entry which is preliminary data.</text>
</comment>
<proteinExistence type="predicted"/>
<sequence length="91" mass="9899">MSGGQSSVRAGDGGGRTTIVAVLSERREKRNDGSEKALESDQQHWVSGVGGRFIAEVTKQVLSDLEASKFQGIPSPRVRLVRTAYKEGRRI</sequence>
<keyword evidence="2" id="KW-1185">Reference proteome</keyword>
<organism evidence="1 2">
    <name type="scientific">Camellia lanceoleosa</name>
    <dbReference type="NCBI Taxonomy" id="1840588"/>
    <lineage>
        <taxon>Eukaryota</taxon>
        <taxon>Viridiplantae</taxon>
        <taxon>Streptophyta</taxon>
        <taxon>Embryophyta</taxon>
        <taxon>Tracheophyta</taxon>
        <taxon>Spermatophyta</taxon>
        <taxon>Magnoliopsida</taxon>
        <taxon>eudicotyledons</taxon>
        <taxon>Gunneridae</taxon>
        <taxon>Pentapetalae</taxon>
        <taxon>asterids</taxon>
        <taxon>Ericales</taxon>
        <taxon>Theaceae</taxon>
        <taxon>Camellia</taxon>
    </lineage>
</organism>
<reference evidence="1 2" key="1">
    <citation type="journal article" date="2022" name="Plant J.">
        <title>Chromosome-level genome of Camellia lanceoleosa provides a valuable resource for understanding genome evolution and self-incompatibility.</title>
        <authorList>
            <person name="Gong W."/>
            <person name="Xiao S."/>
            <person name="Wang L."/>
            <person name="Liao Z."/>
            <person name="Chang Y."/>
            <person name="Mo W."/>
            <person name="Hu G."/>
            <person name="Li W."/>
            <person name="Zhao G."/>
            <person name="Zhu H."/>
            <person name="Hu X."/>
            <person name="Ji K."/>
            <person name="Xiang X."/>
            <person name="Song Q."/>
            <person name="Yuan D."/>
            <person name="Jin S."/>
            <person name="Zhang L."/>
        </authorList>
    </citation>
    <scope>NUCLEOTIDE SEQUENCE [LARGE SCALE GENOMIC DNA]</scope>
    <source>
        <strain evidence="1">SQ_2022a</strain>
    </source>
</reference>
<gene>
    <name evidence="1" type="ORF">LOK49_LG02G02433</name>
</gene>
<evidence type="ECO:0000313" key="1">
    <source>
        <dbReference type="EMBL" id="KAI8028258.1"/>
    </source>
</evidence>
<dbReference type="Proteomes" id="UP001060215">
    <property type="component" value="Chromosome 3"/>
</dbReference>